<evidence type="ECO:0000313" key="3">
    <source>
        <dbReference type="EMBL" id="RVU65544.1"/>
    </source>
</evidence>
<proteinExistence type="predicted"/>
<gene>
    <name evidence="1" type="ORF">BF38_4284</name>
    <name evidence="3" type="ORF">BM74_03145</name>
    <name evidence="2" type="ORF">FOC89_29150</name>
</gene>
<organism evidence="3 5">
    <name type="scientific">Bacillus thuringiensis</name>
    <dbReference type="NCBI Taxonomy" id="1428"/>
    <lineage>
        <taxon>Bacteria</taxon>
        <taxon>Bacillati</taxon>
        <taxon>Bacillota</taxon>
        <taxon>Bacilli</taxon>
        <taxon>Bacillales</taxon>
        <taxon>Bacillaceae</taxon>
        <taxon>Bacillus</taxon>
        <taxon>Bacillus cereus group</taxon>
    </lineage>
</organism>
<sequence>MKYEALFTVEISVGSERVANHKIKAHNITDVIEKLAEKYSSDHEGHSQNE</sequence>
<protein>
    <submittedName>
        <fullName evidence="3">Uncharacterized protein</fullName>
    </submittedName>
</protein>
<dbReference type="Proteomes" id="UP000286687">
    <property type="component" value="Unassembled WGS sequence"/>
</dbReference>
<reference evidence="3 5" key="2">
    <citation type="submission" date="2018-01" db="EMBL/GenBank/DDBJ databases">
        <title>Complete genome sequence of G25-42.</title>
        <authorList>
            <person name="Zheng Z."/>
            <person name="Sun M."/>
        </authorList>
    </citation>
    <scope>NUCLEOTIDE SEQUENCE [LARGE SCALE GENOMIC DNA]</scope>
    <source>
        <strain evidence="3 5">G25-42</strain>
    </source>
</reference>
<reference evidence="2 6" key="3">
    <citation type="submission" date="2020-05" db="EMBL/GenBank/DDBJ databases">
        <title>FDA dAtabase for Regulatory Grade micrObial Sequences (FDA-ARGOS): Supporting development and validation of Infectious Disease Dx tests.</title>
        <authorList>
            <person name="Nelson B."/>
            <person name="Plummer A."/>
            <person name="Tallon L."/>
            <person name="Sadzewicz L."/>
            <person name="Zhao X."/>
            <person name="Vavikolanu K."/>
            <person name="Mehta A."/>
            <person name="Aluvathingal J."/>
            <person name="Nadendla S."/>
            <person name="Myers T."/>
            <person name="Yan Y."/>
            <person name="Sichtig H."/>
        </authorList>
    </citation>
    <scope>NUCLEOTIDE SEQUENCE [LARGE SCALE GENOMIC DNA]</scope>
    <source>
        <strain evidence="2 6">FDAARGOS_795</strain>
    </source>
</reference>
<evidence type="ECO:0000313" key="6">
    <source>
        <dbReference type="Proteomes" id="UP000501107"/>
    </source>
</evidence>
<dbReference type="EMBL" id="CP053980">
    <property type="protein sequence ID" value="QKH27850.1"/>
    <property type="molecule type" value="Genomic_DNA"/>
</dbReference>
<dbReference type="Proteomes" id="UP000501107">
    <property type="component" value="Chromosome"/>
</dbReference>
<dbReference type="Proteomes" id="UP000031876">
    <property type="component" value="Chromosome"/>
</dbReference>
<dbReference type="RefSeq" id="WP_000872955.1">
    <property type="nucleotide sequence ID" value="NZ_CP009335.1"/>
</dbReference>
<dbReference type="AlphaFoldDB" id="A0A0B5NQE1"/>
<evidence type="ECO:0000313" key="2">
    <source>
        <dbReference type="EMBL" id="QKH27850.1"/>
    </source>
</evidence>
<accession>A0A0B5NQE1</accession>
<dbReference type="EMBL" id="CP009335">
    <property type="protein sequence ID" value="AJG75622.1"/>
    <property type="molecule type" value="Genomic_DNA"/>
</dbReference>
<dbReference type="EMBL" id="LDER01000051">
    <property type="protein sequence ID" value="RVU65544.1"/>
    <property type="molecule type" value="Genomic_DNA"/>
</dbReference>
<evidence type="ECO:0000313" key="4">
    <source>
        <dbReference type="Proteomes" id="UP000031876"/>
    </source>
</evidence>
<dbReference type="KEGG" id="btw:BF38_4284"/>
<name>A0A0B5NQE1_BACTU</name>
<reference evidence="1 4" key="1">
    <citation type="journal article" date="2015" name="Genome Announc.">
        <title>Complete genome sequences for 35 biothreat assay-relevant bacillus species.</title>
        <authorList>
            <person name="Johnson S.L."/>
            <person name="Daligault H.E."/>
            <person name="Davenport K.W."/>
            <person name="Jaissle J."/>
            <person name="Frey K.G."/>
            <person name="Ladner J.T."/>
            <person name="Broomall S.M."/>
            <person name="Bishop-Lilly K.A."/>
            <person name="Bruce D.C."/>
            <person name="Gibbons H.S."/>
            <person name="Coyne S.R."/>
            <person name="Lo C.C."/>
            <person name="Meincke L."/>
            <person name="Munk A.C."/>
            <person name="Koroleva G.I."/>
            <person name="Rosenzweig C.N."/>
            <person name="Palacios G.F."/>
            <person name="Redden C.L."/>
            <person name="Minogue T.D."/>
            <person name="Chain P.S."/>
        </authorList>
    </citation>
    <scope>NUCLEOTIDE SEQUENCE [LARGE SCALE GENOMIC DNA]</scope>
    <source>
        <strain evidence="1 4">HD1011</strain>
    </source>
</reference>
<evidence type="ECO:0000313" key="5">
    <source>
        <dbReference type="Proteomes" id="UP000286687"/>
    </source>
</evidence>
<evidence type="ECO:0000313" key="1">
    <source>
        <dbReference type="EMBL" id="AJG75622.1"/>
    </source>
</evidence>